<comment type="caution">
    <text evidence="6">The sequence shown here is derived from an EMBL/GenBank/DDBJ whole genome shotgun (WGS) entry which is preliminary data.</text>
</comment>
<dbReference type="Gene3D" id="3.40.50.2300">
    <property type="match status" value="1"/>
</dbReference>
<dbReference type="SMART" id="SM00421">
    <property type="entry name" value="HTH_LUXR"/>
    <property type="match status" value="1"/>
</dbReference>
<dbReference type="Proteomes" id="UP000824083">
    <property type="component" value="Unassembled WGS sequence"/>
</dbReference>
<evidence type="ECO:0000259" key="4">
    <source>
        <dbReference type="PROSITE" id="PS50043"/>
    </source>
</evidence>
<evidence type="ECO:0000256" key="1">
    <source>
        <dbReference type="ARBA" id="ARBA00022553"/>
    </source>
</evidence>
<dbReference type="InterPro" id="IPR051015">
    <property type="entry name" value="EvgA-like"/>
</dbReference>
<dbReference type="Pfam" id="PF00072">
    <property type="entry name" value="Response_reg"/>
    <property type="match status" value="1"/>
</dbReference>
<dbReference type="InterPro" id="IPR011006">
    <property type="entry name" value="CheY-like_superfamily"/>
</dbReference>
<dbReference type="Pfam" id="PF00196">
    <property type="entry name" value="GerE"/>
    <property type="match status" value="1"/>
</dbReference>
<dbReference type="PROSITE" id="PS50043">
    <property type="entry name" value="HTH_LUXR_2"/>
    <property type="match status" value="1"/>
</dbReference>
<organism evidence="6 7">
    <name type="scientific">Candidatus Aphodousia faecigallinarum</name>
    <dbReference type="NCBI Taxonomy" id="2840677"/>
    <lineage>
        <taxon>Bacteria</taxon>
        <taxon>Pseudomonadati</taxon>
        <taxon>Pseudomonadota</taxon>
        <taxon>Betaproteobacteria</taxon>
        <taxon>Burkholderiales</taxon>
        <taxon>Sutterellaceae</taxon>
        <taxon>Sutterellaceae incertae sedis</taxon>
        <taxon>Candidatus Aphodousia</taxon>
    </lineage>
</organism>
<keyword evidence="1 3" id="KW-0597">Phosphoprotein</keyword>
<dbReference type="InterPro" id="IPR016032">
    <property type="entry name" value="Sig_transdc_resp-reg_C-effctor"/>
</dbReference>
<dbReference type="CDD" id="cd17535">
    <property type="entry name" value="REC_NarL-like"/>
    <property type="match status" value="1"/>
</dbReference>
<dbReference type="InterPro" id="IPR036388">
    <property type="entry name" value="WH-like_DNA-bd_sf"/>
</dbReference>
<dbReference type="PRINTS" id="PR00038">
    <property type="entry name" value="HTHLUXR"/>
</dbReference>
<dbReference type="SMART" id="SM00448">
    <property type="entry name" value="REC"/>
    <property type="match status" value="1"/>
</dbReference>
<feature type="domain" description="HTH luxR-type" evidence="4">
    <location>
        <begin position="148"/>
        <end position="213"/>
    </location>
</feature>
<dbReference type="GO" id="GO:0003677">
    <property type="term" value="F:DNA binding"/>
    <property type="evidence" value="ECO:0007669"/>
    <property type="project" value="UniProtKB-KW"/>
</dbReference>
<name>A0A9D1LEE0_9BURK</name>
<sequence length="218" mass="23671">MQFLVADDHSIVTMALEMLLKDYDGQENTVYCANTKEEALALANQYGETADLMILDLSMPGVQGTSLMEEIVAAHPTLKILVMSGLQDQHSIVRVLQMGAAGFIPKSLDANLLTSAIGFVLNGGVYIPVKLLNQAQKTGLLTAREPTGEVGNVHLTQRQREVLELLAKGAPIKRICKELDLSEGTVKTHVTAIYRAFGATNRTEALLEARRHGFDVGI</sequence>
<protein>
    <submittedName>
        <fullName evidence="6">Response regulator transcription factor</fullName>
    </submittedName>
</protein>
<dbReference type="InterPro" id="IPR058245">
    <property type="entry name" value="NreC/VraR/RcsB-like_REC"/>
</dbReference>
<feature type="domain" description="Response regulatory" evidence="5">
    <location>
        <begin position="2"/>
        <end position="121"/>
    </location>
</feature>
<dbReference type="SUPFAM" id="SSF52172">
    <property type="entry name" value="CheY-like"/>
    <property type="match status" value="1"/>
</dbReference>
<dbReference type="SUPFAM" id="SSF46894">
    <property type="entry name" value="C-terminal effector domain of the bipartite response regulators"/>
    <property type="match status" value="1"/>
</dbReference>
<reference evidence="6" key="2">
    <citation type="journal article" date="2021" name="PeerJ">
        <title>Extensive microbial diversity within the chicken gut microbiome revealed by metagenomics and culture.</title>
        <authorList>
            <person name="Gilroy R."/>
            <person name="Ravi A."/>
            <person name="Getino M."/>
            <person name="Pursley I."/>
            <person name="Horton D.L."/>
            <person name="Alikhan N.F."/>
            <person name="Baker D."/>
            <person name="Gharbi K."/>
            <person name="Hall N."/>
            <person name="Watson M."/>
            <person name="Adriaenssens E.M."/>
            <person name="Foster-Nyarko E."/>
            <person name="Jarju S."/>
            <person name="Secka A."/>
            <person name="Antonio M."/>
            <person name="Oren A."/>
            <person name="Chaudhuri R.R."/>
            <person name="La Ragione R."/>
            <person name="Hildebrand F."/>
            <person name="Pallen M.J."/>
        </authorList>
    </citation>
    <scope>NUCLEOTIDE SEQUENCE</scope>
    <source>
        <strain evidence="6">7463</strain>
    </source>
</reference>
<evidence type="ECO:0000256" key="2">
    <source>
        <dbReference type="ARBA" id="ARBA00023125"/>
    </source>
</evidence>
<evidence type="ECO:0000313" key="6">
    <source>
        <dbReference type="EMBL" id="HIU37573.1"/>
    </source>
</evidence>
<dbReference type="PANTHER" id="PTHR45566:SF1">
    <property type="entry name" value="HTH-TYPE TRANSCRIPTIONAL REGULATOR YHJB-RELATED"/>
    <property type="match status" value="1"/>
</dbReference>
<dbReference type="AlphaFoldDB" id="A0A9D1LEE0"/>
<feature type="modified residue" description="4-aspartylphosphate" evidence="3">
    <location>
        <position position="56"/>
    </location>
</feature>
<keyword evidence="2" id="KW-0238">DNA-binding</keyword>
<dbReference type="Gene3D" id="1.10.10.10">
    <property type="entry name" value="Winged helix-like DNA-binding domain superfamily/Winged helix DNA-binding domain"/>
    <property type="match status" value="1"/>
</dbReference>
<dbReference type="EMBL" id="DVMY01000078">
    <property type="protein sequence ID" value="HIU37573.1"/>
    <property type="molecule type" value="Genomic_DNA"/>
</dbReference>
<proteinExistence type="predicted"/>
<dbReference type="PROSITE" id="PS50110">
    <property type="entry name" value="RESPONSE_REGULATORY"/>
    <property type="match status" value="1"/>
</dbReference>
<dbReference type="InterPro" id="IPR001789">
    <property type="entry name" value="Sig_transdc_resp-reg_receiver"/>
</dbReference>
<reference evidence="6" key="1">
    <citation type="submission" date="2020-10" db="EMBL/GenBank/DDBJ databases">
        <authorList>
            <person name="Gilroy R."/>
        </authorList>
    </citation>
    <scope>NUCLEOTIDE SEQUENCE</scope>
    <source>
        <strain evidence="6">7463</strain>
    </source>
</reference>
<accession>A0A9D1LEE0</accession>
<dbReference type="GO" id="GO:0000160">
    <property type="term" value="P:phosphorelay signal transduction system"/>
    <property type="evidence" value="ECO:0007669"/>
    <property type="project" value="InterPro"/>
</dbReference>
<dbReference type="GO" id="GO:0006355">
    <property type="term" value="P:regulation of DNA-templated transcription"/>
    <property type="evidence" value="ECO:0007669"/>
    <property type="project" value="InterPro"/>
</dbReference>
<gene>
    <name evidence="6" type="ORF">IAC56_04805</name>
</gene>
<dbReference type="InterPro" id="IPR000792">
    <property type="entry name" value="Tscrpt_reg_LuxR_C"/>
</dbReference>
<evidence type="ECO:0000259" key="5">
    <source>
        <dbReference type="PROSITE" id="PS50110"/>
    </source>
</evidence>
<dbReference type="CDD" id="cd06170">
    <property type="entry name" value="LuxR_C_like"/>
    <property type="match status" value="1"/>
</dbReference>
<evidence type="ECO:0000313" key="7">
    <source>
        <dbReference type="Proteomes" id="UP000824083"/>
    </source>
</evidence>
<dbReference type="PANTHER" id="PTHR45566">
    <property type="entry name" value="HTH-TYPE TRANSCRIPTIONAL REGULATOR YHJB-RELATED"/>
    <property type="match status" value="1"/>
</dbReference>
<evidence type="ECO:0000256" key="3">
    <source>
        <dbReference type="PROSITE-ProRule" id="PRU00169"/>
    </source>
</evidence>